<dbReference type="NCBIfam" id="TIGR00589">
    <property type="entry name" value="ogt"/>
    <property type="match status" value="1"/>
</dbReference>
<dbReference type="GO" id="GO:0003908">
    <property type="term" value="F:methylated-DNA-[protein]-cysteine S-methyltransferase activity"/>
    <property type="evidence" value="ECO:0007669"/>
    <property type="project" value="UniProtKB-EC"/>
</dbReference>
<dbReference type="SUPFAM" id="SSF53155">
    <property type="entry name" value="Methylated DNA-protein cysteine methyltransferase domain"/>
    <property type="match status" value="1"/>
</dbReference>
<gene>
    <name evidence="8" type="ORF">HNP55_003611</name>
</gene>
<dbReference type="Proteomes" id="UP000562027">
    <property type="component" value="Unassembled WGS sequence"/>
</dbReference>
<evidence type="ECO:0000256" key="5">
    <source>
        <dbReference type="ARBA" id="ARBA00023204"/>
    </source>
</evidence>
<dbReference type="InterPro" id="IPR001497">
    <property type="entry name" value="MethylDNA_cys_MeTrfase_AS"/>
</dbReference>
<evidence type="ECO:0000256" key="4">
    <source>
        <dbReference type="ARBA" id="ARBA00022763"/>
    </source>
</evidence>
<evidence type="ECO:0000256" key="3">
    <source>
        <dbReference type="ARBA" id="ARBA00022679"/>
    </source>
</evidence>
<dbReference type="RefSeq" id="WP_184302477.1">
    <property type="nucleotide sequence ID" value="NZ_JACHLP010000007.1"/>
</dbReference>
<dbReference type="CDD" id="cd06445">
    <property type="entry name" value="ATase"/>
    <property type="match status" value="1"/>
</dbReference>
<evidence type="ECO:0000313" key="9">
    <source>
        <dbReference type="Proteomes" id="UP000562027"/>
    </source>
</evidence>
<dbReference type="Pfam" id="PF01035">
    <property type="entry name" value="DNA_binding_1"/>
    <property type="match status" value="1"/>
</dbReference>
<accession>A0A840LDP0</accession>
<comment type="catalytic activity">
    <reaction evidence="1">
        <text>a 4-O-methyl-thymidine in DNA + L-cysteinyl-[protein] = a thymidine in DNA + S-methyl-L-cysteinyl-[protein]</text>
        <dbReference type="Rhea" id="RHEA:53428"/>
        <dbReference type="Rhea" id="RHEA-COMP:10131"/>
        <dbReference type="Rhea" id="RHEA-COMP:10132"/>
        <dbReference type="Rhea" id="RHEA-COMP:13555"/>
        <dbReference type="Rhea" id="RHEA-COMP:13556"/>
        <dbReference type="ChEBI" id="CHEBI:29950"/>
        <dbReference type="ChEBI" id="CHEBI:82612"/>
        <dbReference type="ChEBI" id="CHEBI:137386"/>
        <dbReference type="ChEBI" id="CHEBI:137387"/>
        <dbReference type="EC" id="2.1.1.63"/>
    </reaction>
</comment>
<keyword evidence="5" id="KW-0234">DNA repair</keyword>
<dbReference type="GO" id="GO:0032259">
    <property type="term" value="P:methylation"/>
    <property type="evidence" value="ECO:0007669"/>
    <property type="project" value="UniProtKB-KW"/>
</dbReference>
<comment type="caution">
    <text evidence="8">The sequence shown here is derived from an EMBL/GenBank/DDBJ whole genome shotgun (WGS) entry which is preliminary data.</text>
</comment>
<dbReference type="PANTHER" id="PTHR10815">
    <property type="entry name" value="METHYLATED-DNA--PROTEIN-CYSTEINE METHYLTRANSFERASE"/>
    <property type="match status" value="1"/>
</dbReference>
<dbReference type="EC" id="2.1.1.63" evidence="8"/>
<organism evidence="8 9">
    <name type="scientific">Roseateles oligotrophus</name>
    <dbReference type="NCBI Taxonomy" id="1769250"/>
    <lineage>
        <taxon>Bacteria</taxon>
        <taxon>Pseudomonadati</taxon>
        <taxon>Pseudomonadota</taxon>
        <taxon>Betaproteobacteria</taxon>
        <taxon>Burkholderiales</taxon>
        <taxon>Sphaerotilaceae</taxon>
        <taxon>Roseateles</taxon>
    </lineage>
</organism>
<sequence>MNPNESVFFHCYSTALGVCAIAWGPRGICGSQLPEESEGATRDRMRVRFPAARESEQLPADVLHAIRGVRRLLAGETADAGELLSLVLDERGLAEFDAQVLALTRRIPVGQTLSYGEIASRLGRPAAARAVGRAEGHNPFAPIVPCHRVLAARGGFNQGQGGFSAFGGVQTKQRLLAIEARASGQAVAEQQGLFD</sequence>
<dbReference type="InterPro" id="IPR036217">
    <property type="entry name" value="MethylDNA_cys_MeTrfase_DNAb"/>
</dbReference>
<proteinExistence type="predicted"/>
<evidence type="ECO:0000259" key="7">
    <source>
        <dbReference type="Pfam" id="PF01035"/>
    </source>
</evidence>
<feature type="domain" description="Methylated-DNA-[protein]-cysteine S-methyltransferase DNA binding" evidence="7">
    <location>
        <begin position="95"/>
        <end position="180"/>
    </location>
</feature>
<name>A0A840LDP0_9BURK</name>
<protein>
    <submittedName>
        <fullName evidence="8">Methylated-DNA-[protein]-cysteine S-methyltransferase</fullName>
        <ecNumber evidence="8">2.1.1.63</ecNumber>
    </submittedName>
</protein>
<dbReference type="SUPFAM" id="SSF46767">
    <property type="entry name" value="Methylated DNA-protein cysteine methyltransferase, C-terminal domain"/>
    <property type="match status" value="1"/>
</dbReference>
<reference evidence="8 9" key="1">
    <citation type="submission" date="2020-08" db="EMBL/GenBank/DDBJ databases">
        <title>Functional genomics of gut bacteria from endangered species of beetles.</title>
        <authorList>
            <person name="Carlos-Shanley C."/>
        </authorList>
    </citation>
    <scope>NUCLEOTIDE SEQUENCE [LARGE SCALE GENOMIC DNA]</scope>
    <source>
        <strain evidence="8 9">S00239</strain>
    </source>
</reference>
<dbReference type="AlphaFoldDB" id="A0A840LDP0"/>
<dbReference type="EMBL" id="JACHLP010000007">
    <property type="protein sequence ID" value="MBB4845065.1"/>
    <property type="molecule type" value="Genomic_DNA"/>
</dbReference>
<keyword evidence="3 8" id="KW-0808">Transferase</keyword>
<dbReference type="InterPro" id="IPR036388">
    <property type="entry name" value="WH-like_DNA-bd_sf"/>
</dbReference>
<dbReference type="InterPro" id="IPR014048">
    <property type="entry name" value="MethylDNA_cys_MeTrfase_DNA-bd"/>
</dbReference>
<evidence type="ECO:0000256" key="1">
    <source>
        <dbReference type="ARBA" id="ARBA00001286"/>
    </source>
</evidence>
<evidence type="ECO:0000256" key="6">
    <source>
        <dbReference type="ARBA" id="ARBA00049348"/>
    </source>
</evidence>
<keyword evidence="9" id="KW-1185">Reference proteome</keyword>
<dbReference type="InterPro" id="IPR036631">
    <property type="entry name" value="MGMT_N_sf"/>
</dbReference>
<dbReference type="Gene3D" id="3.30.160.70">
    <property type="entry name" value="Methylated DNA-protein cysteine methyltransferase domain"/>
    <property type="match status" value="1"/>
</dbReference>
<comment type="catalytic activity">
    <reaction evidence="6">
        <text>a 6-O-methyl-2'-deoxyguanosine in DNA + L-cysteinyl-[protein] = S-methyl-L-cysteinyl-[protein] + a 2'-deoxyguanosine in DNA</text>
        <dbReference type="Rhea" id="RHEA:24000"/>
        <dbReference type="Rhea" id="RHEA-COMP:10131"/>
        <dbReference type="Rhea" id="RHEA-COMP:10132"/>
        <dbReference type="Rhea" id="RHEA-COMP:11367"/>
        <dbReference type="Rhea" id="RHEA-COMP:11368"/>
        <dbReference type="ChEBI" id="CHEBI:29950"/>
        <dbReference type="ChEBI" id="CHEBI:82612"/>
        <dbReference type="ChEBI" id="CHEBI:85445"/>
        <dbReference type="ChEBI" id="CHEBI:85448"/>
        <dbReference type="EC" id="2.1.1.63"/>
    </reaction>
</comment>
<dbReference type="Gene3D" id="1.10.10.10">
    <property type="entry name" value="Winged helix-like DNA-binding domain superfamily/Winged helix DNA-binding domain"/>
    <property type="match status" value="1"/>
</dbReference>
<keyword evidence="2 8" id="KW-0489">Methyltransferase</keyword>
<dbReference type="PROSITE" id="PS00374">
    <property type="entry name" value="MGMT"/>
    <property type="match status" value="1"/>
</dbReference>
<keyword evidence="4" id="KW-0227">DNA damage</keyword>
<evidence type="ECO:0000256" key="2">
    <source>
        <dbReference type="ARBA" id="ARBA00022603"/>
    </source>
</evidence>
<evidence type="ECO:0000313" key="8">
    <source>
        <dbReference type="EMBL" id="MBB4845065.1"/>
    </source>
</evidence>
<dbReference type="GO" id="GO:0006281">
    <property type="term" value="P:DNA repair"/>
    <property type="evidence" value="ECO:0007669"/>
    <property type="project" value="UniProtKB-KW"/>
</dbReference>
<dbReference type="PANTHER" id="PTHR10815:SF5">
    <property type="entry name" value="METHYLATED-DNA--PROTEIN-CYSTEINE METHYLTRANSFERASE"/>
    <property type="match status" value="1"/>
</dbReference>